<comment type="similarity">
    <text evidence="1">Belongs to the carbohydrate kinase PfkB family.</text>
</comment>
<dbReference type="InterPro" id="IPR029056">
    <property type="entry name" value="Ribokinase-like"/>
</dbReference>
<dbReference type="Gene3D" id="3.40.1190.20">
    <property type="match status" value="1"/>
</dbReference>
<name>A0ABX3FCZ6_9VIBR</name>
<evidence type="ECO:0000256" key="1">
    <source>
        <dbReference type="ARBA" id="ARBA00010688"/>
    </source>
</evidence>
<keyword evidence="3" id="KW-0418">Kinase</keyword>
<evidence type="ECO:0000259" key="4">
    <source>
        <dbReference type="Pfam" id="PF00294"/>
    </source>
</evidence>
<dbReference type="Pfam" id="PF00294">
    <property type="entry name" value="PfkB"/>
    <property type="match status" value="1"/>
</dbReference>
<dbReference type="CDD" id="cd01166">
    <property type="entry name" value="KdgK"/>
    <property type="match status" value="1"/>
</dbReference>
<proteinExistence type="inferred from homology"/>
<dbReference type="Proteomes" id="UP000186206">
    <property type="component" value="Unassembled WGS sequence"/>
</dbReference>
<dbReference type="RefSeq" id="WP_075650222.1">
    <property type="nucleotide sequence ID" value="NZ_AP019658.1"/>
</dbReference>
<organism evidence="5 6">
    <name type="scientific">Vibrio ponticus</name>
    <dbReference type="NCBI Taxonomy" id="265668"/>
    <lineage>
        <taxon>Bacteria</taxon>
        <taxon>Pseudomonadati</taxon>
        <taxon>Pseudomonadota</taxon>
        <taxon>Gammaproteobacteria</taxon>
        <taxon>Vibrionales</taxon>
        <taxon>Vibrionaceae</taxon>
        <taxon>Vibrio</taxon>
    </lineage>
</organism>
<dbReference type="InterPro" id="IPR050306">
    <property type="entry name" value="PfkB_Carbo_kinase"/>
</dbReference>
<dbReference type="InterPro" id="IPR002173">
    <property type="entry name" value="Carboh/pur_kinase_PfkB_CS"/>
</dbReference>
<comment type="caution">
    <text evidence="5">The sequence shown here is derived from an EMBL/GenBank/DDBJ whole genome shotgun (WGS) entry which is preliminary data.</text>
</comment>
<evidence type="ECO:0000256" key="3">
    <source>
        <dbReference type="ARBA" id="ARBA00022777"/>
    </source>
</evidence>
<evidence type="ECO:0000313" key="6">
    <source>
        <dbReference type="Proteomes" id="UP000186206"/>
    </source>
</evidence>
<sequence>MKSNKIAIIGECMIELSGTPFGVMKQSFGGDTLNAAIYLARMSDEQVQTCYVSALGDDALSDGMIERWQDERINTDWVLRDNVHSTGLYMIHVDSEGERSFQYWRNQSAAKHMFQHSGWNRIAAQMADVKLIFLSGISLAILPEQDRQVLLTLLVVCKANGVEIVFDSNHRPALWQDTTLARHAYQQLLAITDIALVTFDDEAMVWQDGTPDDTLLRLKQLGVNKVVVKLGAQGCLSQDFQTQFEPQSIPANSVEQVVDTTSAGDSFNGAFLAQYVSGKPLSTCCQAGNLLASHVIQHSGAIIDLDVTTPIKAQIKELK</sequence>
<protein>
    <submittedName>
        <fullName evidence="5">Ketodeoxygluconokinase</fullName>
    </submittedName>
</protein>
<accession>A0ABX3FCZ6</accession>
<keyword evidence="6" id="KW-1185">Reference proteome</keyword>
<keyword evidence="2" id="KW-0808">Transferase</keyword>
<dbReference type="SUPFAM" id="SSF53613">
    <property type="entry name" value="Ribokinase-like"/>
    <property type="match status" value="1"/>
</dbReference>
<gene>
    <name evidence="5" type="ORF">BIY21_14705</name>
</gene>
<evidence type="ECO:0000256" key="2">
    <source>
        <dbReference type="ARBA" id="ARBA00022679"/>
    </source>
</evidence>
<dbReference type="PANTHER" id="PTHR43085">
    <property type="entry name" value="HEXOKINASE FAMILY MEMBER"/>
    <property type="match status" value="1"/>
</dbReference>
<feature type="domain" description="Carbohydrate kinase PfkB" evidence="4">
    <location>
        <begin position="4"/>
        <end position="305"/>
    </location>
</feature>
<dbReference type="EMBL" id="MJMI01000103">
    <property type="protein sequence ID" value="OLQ89782.1"/>
    <property type="molecule type" value="Genomic_DNA"/>
</dbReference>
<evidence type="ECO:0000313" key="5">
    <source>
        <dbReference type="EMBL" id="OLQ89782.1"/>
    </source>
</evidence>
<dbReference type="PROSITE" id="PS00584">
    <property type="entry name" value="PFKB_KINASES_2"/>
    <property type="match status" value="1"/>
</dbReference>
<dbReference type="InterPro" id="IPR011611">
    <property type="entry name" value="PfkB_dom"/>
</dbReference>
<reference evidence="5 6" key="1">
    <citation type="submission" date="2016-09" db="EMBL/GenBank/DDBJ databases">
        <title>Genomic Taxonomy of the Vibrionaceae.</title>
        <authorList>
            <person name="Gonzalez-Castillo A."/>
            <person name="Gomez-Gil B."/>
            <person name="Enciso-Ibarra K."/>
        </authorList>
    </citation>
    <scope>NUCLEOTIDE SEQUENCE [LARGE SCALE GENOMIC DNA]</scope>
    <source>
        <strain evidence="5 6">CAIM 1731</strain>
    </source>
</reference>
<dbReference type="PANTHER" id="PTHR43085:SF15">
    <property type="entry name" value="2-DEHYDRO-3-DEOXYGLUCONOKINASE"/>
    <property type="match status" value="1"/>
</dbReference>